<keyword evidence="5 9" id="KW-0812">Transmembrane</keyword>
<feature type="transmembrane region" description="Helical" evidence="9">
    <location>
        <begin position="105"/>
        <end position="127"/>
    </location>
</feature>
<accession>A0A0F4KYP1</accession>
<sequence length="324" mass="33332">MKEVKILQAVNKFPGGLMVIPLLLGTCFNTFAPQALNIGGFTTALFKTGTLTLLSLFCLCNGAQISVKQAGIPLIKGGILTLMRLVLGILFGFLAGAFFGKGSFLGIYPMALIASMTNANGGLYGALAGEYGDASDVGAVSITTLMDGPFFTMVALGATGTAHLPVMLFIAALIPIIIGFILGNIDSELKEFLKAGTVMPIPFFAFSLGAALNFKQILKAGIPGIILGLLVTFIAGSLGFLLMKYVVHSQHPEVGAAIGTTAGNAAATPAAIAAVLPAFRATAAAATAQVAASVIITAIICPIFVSWIAKHTNKKTVPQGDIKK</sequence>
<feature type="transmembrane region" description="Helical" evidence="9">
    <location>
        <begin position="192"/>
        <end position="214"/>
    </location>
</feature>
<dbReference type="PATRIC" id="fig|1218508.4.peg.111"/>
<keyword evidence="6" id="KW-0769">Symport</keyword>
<evidence type="ECO:0000256" key="8">
    <source>
        <dbReference type="ARBA" id="ARBA00023136"/>
    </source>
</evidence>
<evidence type="ECO:0000256" key="4">
    <source>
        <dbReference type="ARBA" id="ARBA00022597"/>
    </source>
</evidence>
<feature type="transmembrane region" description="Helical" evidence="9">
    <location>
        <begin position="139"/>
        <end position="158"/>
    </location>
</feature>
<evidence type="ECO:0000256" key="7">
    <source>
        <dbReference type="ARBA" id="ARBA00022989"/>
    </source>
</evidence>
<dbReference type="AlphaFoldDB" id="A0A0F4KYP1"/>
<evidence type="ECO:0000256" key="1">
    <source>
        <dbReference type="ARBA" id="ARBA00006430"/>
    </source>
</evidence>
<name>A0A0F4KYP1_9LACO</name>
<reference evidence="10 11" key="1">
    <citation type="submission" date="2014-12" db="EMBL/GenBank/DDBJ databases">
        <title>Comparative genomics of the lactic acid bacteria isolated from the honey bee gut.</title>
        <authorList>
            <person name="Ellegaard K.M."/>
            <person name="Tamarit D."/>
            <person name="Javelind E."/>
            <person name="Olofsson T."/>
            <person name="Andersson S.G."/>
            <person name="Vasquez A."/>
        </authorList>
    </citation>
    <scope>NUCLEOTIDE SEQUENCE [LARGE SCALE GENOMIC DNA]</scope>
    <source>
        <strain evidence="10 11">Hon2</strain>
    </source>
</reference>
<protein>
    <submittedName>
        <fullName evidence="10">2-keto-3-deoxygluconate transporter</fullName>
    </submittedName>
</protein>
<dbReference type="InterPro" id="IPR004684">
    <property type="entry name" value="2keto-3dGluconate_permease"/>
</dbReference>
<feature type="transmembrane region" description="Helical" evidence="9">
    <location>
        <begin position="12"/>
        <end position="32"/>
    </location>
</feature>
<evidence type="ECO:0000256" key="3">
    <source>
        <dbReference type="ARBA" id="ARBA00022475"/>
    </source>
</evidence>
<evidence type="ECO:0000256" key="9">
    <source>
        <dbReference type="SAM" id="Phobius"/>
    </source>
</evidence>
<feature type="transmembrane region" description="Helical" evidence="9">
    <location>
        <begin position="164"/>
        <end position="185"/>
    </location>
</feature>
<dbReference type="STRING" id="1218508.JG29_01070"/>
<feature type="transmembrane region" description="Helical" evidence="9">
    <location>
        <begin position="220"/>
        <end position="242"/>
    </location>
</feature>
<keyword evidence="3" id="KW-1003">Cell membrane</keyword>
<dbReference type="EMBL" id="JXBZ01000002">
    <property type="protein sequence ID" value="KJY51064.1"/>
    <property type="molecule type" value="Genomic_DNA"/>
</dbReference>
<feature type="transmembrane region" description="Helical" evidence="9">
    <location>
        <begin position="254"/>
        <end position="276"/>
    </location>
</feature>
<comment type="similarity">
    <text evidence="1">Belongs to the KdgT transporter family.</text>
</comment>
<dbReference type="RefSeq" id="WP_194239616.1">
    <property type="nucleotide sequence ID" value="NZ_JAAEDY010000004.1"/>
</dbReference>
<dbReference type="GO" id="GO:0015649">
    <property type="term" value="F:2-keto-3-deoxygluconate:proton symporter activity"/>
    <property type="evidence" value="ECO:0007669"/>
    <property type="project" value="InterPro"/>
</dbReference>
<gene>
    <name evidence="10" type="primary">kdgT</name>
    <name evidence="10" type="ORF">JG29_01070</name>
</gene>
<proteinExistence type="inferred from homology"/>
<evidence type="ECO:0000256" key="2">
    <source>
        <dbReference type="ARBA" id="ARBA00022448"/>
    </source>
</evidence>
<keyword evidence="7 9" id="KW-1133">Transmembrane helix</keyword>
<feature type="transmembrane region" description="Helical" evidence="9">
    <location>
        <begin position="288"/>
        <end position="309"/>
    </location>
</feature>
<evidence type="ECO:0000313" key="11">
    <source>
        <dbReference type="Proteomes" id="UP000033695"/>
    </source>
</evidence>
<evidence type="ECO:0000313" key="10">
    <source>
        <dbReference type="EMBL" id="KJY51064.1"/>
    </source>
</evidence>
<evidence type="ECO:0000256" key="6">
    <source>
        <dbReference type="ARBA" id="ARBA00022847"/>
    </source>
</evidence>
<dbReference type="Proteomes" id="UP000033695">
    <property type="component" value="Unassembled WGS sequence"/>
</dbReference>
<dbReference type="HOGENOM" id="CLU_057476_0_0_9"/>
<keyword evidence="8 9" id="KW-0472">Membrane</keyword>
<keyword evidence="4" id="KW-0762">Sugar transport</keyword>
<organism evidence="10 11">
    <name type="scientific">Bombilactobacillus mellis</name>
    <dbReference type="NCBI Taxonomy" id="1218508"/>
    <lineage>
        <taxon>Bacteria</taxon>
        <taxon>Bacillati</taxon>
        <taxon>Bacillota</taxon>
        <taxon>Bacilli</taxon>
        <taxon>Lactobacillales</taxon>
        <taxon>Lactobacillaceae</taxon>
        <taxon>Bombilactobacillus</taxon>
    </lineage>
</organism>
<keyword evidence="11" id="KW-1185">Reference proteome</keyword>
<dbReference type="GO" id="GO:0016020">
    <property type="term" value="C:membrane"/>
    <property type="evidence" value="ECO:0007669"/>
    <property type="project" value="InterPro"/>
</dbReference>
<feature type="transmembrane region" description="Helical" evidence="9">
    <location>
        <begin position="44"/>
        <end position="67"/>
    </location>
</feature>
<evidence type="ECO:0000256" key="5">
    <source>
        <dbReference type="ARBA" id="ARBA00022692"/>
    </source>
</evidence>
<feature type="transmembrane region" description="Helical" evidence="9">
    <location>
        <begin position="79"/>
        <end position="99"/>
    </location>
</feature>
<comment type="caution">
    <text evidence="10">The sequence shown here is derived from an EMBL/GenBank/DDBJ whole genome shotgun (WGS) entry which is preliminary data.</text>
</comment>
<keyword evidence="2" id="KW-0813">Transport</keyword>
<dbReference type="Pfam" id="PF03812">
    <property type="entry name" value="KdgT"/>
    <property type="match status" value="1"/>
</dbReference>